<feature type="transmembrane region" description="Helical" evidence="2">
    <location>
        <begin position="90"/>
        <end position="111"/>
    </location>
</feature>
<dbReference type="AlphaFoldDB" id="A0A1R4JS55"/>
<keyword evidence="2" id="KW-0812">Transmembrane</keyword>
<evidence type="ECO:0000313" key="4">
    <source>
        <dbReference type="Proteomes" id="UP000196778"/>
    </source>
</evidence>
<feature type="transmembrane region" description="Helical" evidence="2">
    <location>
        <begin position="117"/>
        <end position="134"/>
    </location>
</feature>
<gene>
    <name evidence="3" type="ORF">FM119_09215</name>
</gene>
<keyword evidence="4" id="KW-1185">Reference proteome</keyword>
<dbReference type="Proteomes" id="UP000196778">
    <property type="component" value="Unassembled WGS sequence"/>
</dbReference>
<reference evidence="4" key="1">
    <citation type="submission" date="2017-02" db="EMBL/GenBank/DDBJ databases">
        <authorList>
            <person name="Dridi B."/>
        </authorList>
    </citation>
    <scope>NUCLEOTIDE SEQUENCE [LARGE SCALE GENOMIC DNA]</scope>
    <source>
        <strain evidence="4">EB411</strain>
    </source>
</reference>
<dbReference type="RefSeq" id="WP_087137404.1">
    <property type="nucleotide sequence ID" value="NZ_FUKR01000053.1"/>
</dbReference>
<accession>A0A1R4JS55</accession>
<feature type="region of interest" description="Disordered" evidence="1">
    <location>
        <begin position="1"/>
        <end position="20"/>
    </location>
</feature>
<dbReference type="OrthoDB" id="5124978at2"/>
<feature type="transmembrane region" description="Helical" evidence="2">
    <location>
        <begin position="168"/>
        <end position="190"/>
    </location>
</feature>
<feature type="transmembrane region" description="Helical" evidence="2">
    <location>
        <begin position="141"/>
        <end position="162"/>
    </location>
</feature>
<evidence type="ECO:0000256" key="1">
    <source>
        <dbReference type="SAM" id="MobiDB-lite"/>
    </source>
</evidence>
<feature type="transmembrane region" description="Helical" evidence="2">
    <location>
        <begin position="56"/>
        <end position="78"/>
    </location>
</feature>
<keyword evidence="2" id="KW-0472">Membrane</keyword>
<organism evidence="3 4">
    <name type="scientific">Mycetocola reblochoni REB411</name>
    <dbReference type="NCBI Taxonomy" id="1255698"/>
    <lineage>
        <taxon>Bacteria</taxon>
        <taxon>Bacillati</taxon>
        <taxon>Actinomycetota</taxon>
        <taxon>Actinomycetes</taxon>
        <taxon>Micrococcales</taxon>
        <taxon>Microbacteriaceae</taxon>
        <taxon>Mycetocola</taxon>
    </lineage>
</organism>
<feature type="transmembrane region" description="Helical" evidence="2">
    <location>
        <begin position="30"/>
        <end position="50"/>
    </location>
</feature>
<dbReference type="EMBL" id="FUKR01000053">
    <property type="protein sequence ID" value="SJN35071.1"/>
    <property type="molecule type" value="Genomic_DNA"/>
</dbReference>
<proteinExistence type="predicted"/>
<name>A0A1R4JS55_9MICO</name>
<evidence type="ECO:0000313" key="3">
    <source>
        <dbReference type="EMBL" id="SJN35071.1"/>
    </source>
</evidence>
<protein>
    <submittedName>
        <fullName evidence="3">Uncharacterized protein</fullName>
    </submittedName>
</protein>
<keyword evidence="2" id="KW-1133">Transmembrane helix</keyword>
<evidence type="ECO:0000256" key="2">
    <source>
        <dbReference type="SAM" id="Phobius"/>
    </source>
</evidence>
<sequence>MTFVSEPRPRAGRAEPPAAPAEAPGVQLGLGLLVCGLIMFGFFVFRFLTITSPGPGALLSAAGWAILLGVLAVGLVGLRRNGMRVTSRMIAVAVPLLTIACLLDRCGTVVAGPPYSSSSVTGAIGGVIIALAPLRPTREMLLALGGLAVLRIIPDVVLVMHAGALTPLALSSDVLIFVPATLAIALTASLRRMGGMAADRARLHGTLATRSADSGHQPWAGTRIGALDSEIEGLFGAISRGDIPLPLDAERSARAGELAAELRQLLLSGKRETWLNHAVADSSVLAGAITVTDPESIASELDSTARDALVSALWLLCSGRTRGAVAGEVSFARATVAGGSTRSELRIRLTGVRRREVESNLWELLRQIGPHSSEARDGGISLTVTIEPR</sequence>